<dbReference type="PANTHER" id="PTHR22726:SF1">
    <property type="entry name" value="METALLOENDOPEPTIDASE OMA1, MITOCHONDRIAL"/>
    <property type="match status" value="1"/>
</dbReference>
<dbReference type="GO" id="GO:0051603">
    <property type="term" value="P:proteolysis involved in protein catabolic process"/>
    <property type="evidence" value="ECO:0007669"/>
    <property type="project" value="TreeGrafter"/>
</dbReference>
<dbReference type="GO" id="GO:0004222">
    <property type="term" value="F:metalloendopeptidase activity"/>
    <property type="evidence" value="ECO:0007669"/>
    <property type="project" value="InterPro"/>
</dbReference>
<dbReference type="InterPro" id="IPR011990">
    <property type="entry name" value="TPR-like_helical_dom_sf"/>
</dbReference>
<dbReference type="Gene3D" id="3.30.2010.10">
    <property type="entry name" value="Metalloproteases ('zincins'), catalytic domain"/>
    <property type="match status" value="1"/>
</dbReference>
<evidence type="ECO:0000313" key="8">
    <source>
        <dbReference type="EMBL" id="GEC15210.1"/>
    </source>
</evidence>
<evidence type="ECO:0000256" key="2">
    <source>
        <dbReference type="ARBA" id="ARBA00022670"/>
    </source>
</evidence>
<evidence type="ECO:0000256" key="6">
    <source>
        <dbReference type="ARBA" id="ARBA00023049"/>
    </source>
</evidence>
<evidence type="ECO:0000256" key="4">
    <source>
        <dbReference type="ARBA" id="ARBA00022801"/>
    </source>
</evidence>
<evidence type="ECO:0000313" key="9">
    <source>
        <dbReference type="Proteomes" id="UP000318825"/>
    </source>
</evidence>
<name>A0A4Y3WAY8_NITWI</name>
<dbReference type="GO" id="GO:0046872">
    <property type="term" value="F:metal ion binding"/>
    <property type="evidence" value="ECO:0007669"/>
    <property type="project" value="UniProtKB-KW"/>
</dbReference>
<dbReference type="AlphaFoldDB" id="A0A4Y3WAY8"/>
<dbReference type="Gene3D" id="1.25.40.10">
    <property type="entry name" value="Tetratricopeptide repeat domain"/>
    <property type="match status" value="2"/>
</dbReference>
<keyword evidence="6" id="KW-0482">Metalloprotease</keyword>
<dbReference type="Pfam" id="PF01435">
    <property type="entry name" value="Peptidase_M48"/>
    <property type="match status" value="1"/>
</dbReference>
<dbReference type="SUPFAM" id="SSF48452">
    <property type="entry name" value="TPR-like"/>
    <property type="match status" value="1"/>
</dbReference>
<accession>A0A4Y3WAY8</accession>
<evidence type="ECO:0000259" key="7">
    <source>
        <dbReference type="Pfam" id="PF01435"/>
    </source>
</evidence>
<gene>
    <name evidence="8" type="ORF">NWI01_11020</name>
</gene>
<protein>
    <recommendedName>
        <fullName evidence="7">Peptidase M48 domain-containing protein</fullName>
    </recommendedName>
</protein>
<dbReference type="CDD" id="cd07324">
    <property type="entry name" value="M48C_Oma1-like"/>
    <property type="match status" value="1"/>
</dbReference>
<feature type="domain" description="Peptidase M48" evidence="7">
    <location>
        <begin position="61"/>
        <end position="255"/>
    </location>
</feature>
<dbReference type="InterPro" id="IPR001915">
    <property type="entry name" value="Peptidase_M48"/>
</dbReference>
<comment type="cofactor">
    <cofactor evidence="1">
        <name>Zn(2+)</name>
        <dbReference type="ChEBI" id="CHEBI:29105"/>
    </cofactor>
</comment>
<keyword evidence="5" id="KW-0862">Zinc</keyword>
<sequence>MIPKALTNEDMTRRPVTPLRRPVSKLMTLVTACAIANASFPVQAQQDKGLPMLRDSETEQLLRDYTRPILRAAGLQKHNIQMVIINDRSFNAFVADGRRIFVNYGAISKSTTPNQLIGVLAHETGHLAGGHLSKFREQLARTQTQLIIAMLLGAGALAAGAGRGGSNSAGSNIGAAALSAPQEIARRSLLGYQRQQEENADRAAVKFLNATGQSPRGMYETFKRFTDESLFAARGADPYAQSHPMPADRVASLAELVKTSPNWQKKDDPALQLRHDMVRAKISAFMEREDTVYRRYPRSDTSLPARYAHAITTYLHGDLRSAIEQIDALIKLQPQNPYFHEVRGQALLEGGRPAEAIAPLRRAVQLSQNAPLIEMLLGQALVASNNKANADEAIAILRTALVREPEAPLGYSQLAIAYGRKGDYAQADLASAQAAFLRGDNKTARELASRAKTRFAIGTPGWVKADDIVSSKVPDKK</sequence>
<evidence type="ECO:0000256" key="3">
    <source>
        <dbReference type="ARBA" id="ARBA00022723"/>
    </source>
</evidence>
<evidence type="ECO:0000256" key="1">
    <source>
        <dbReference type="ARBA" id="ARBA00001947"/>
    </source>
</evidence>
<keyword evidence="2" id="KW-0645">Protease</keyword>
<dbReference type="GO" id="GO:0016020">
    <property type="term" value="C:membrane"/>
    <property type="evidence" value="ECO:0007669"/>
    <property type="project" value="TreeGrafter"/>
</dbReference>
<proteinExistence type="predicted"/>
<dbReference type="EMBL" id="BJNF01000027">
    <property type="protein sequence ID" value="GEC15210.1"/>
    <property type="molecule type" value="Genomic_DNA"/>
</dbReference>
<dbReference type="Pfam" id="PF13432">
    <property type="entry name" value="TPR_16"/>
    <property type="match status" value="1"/>
</dbReference>
<keyword evidence="4" id="KW-0378">Hydrolase</keyword>
<evidence type="ECO:0000256" key="5">
    <source>
        <dbReference type="ARBA" id="ARBA00022833"/>
    </source>
</evidence>
<organism evidence="8 9">
    <name type="scientific">Nitrobacter winogradskyi</name>
    <name type="common">Nitrobacter agilis</name>
    <dbReference type="NCBI Taxonomy" id="913"/>
    <lineage>
        <taxon>Bacteria</taxon>
        <taxon>Pseudomonadati</taxon>
        <taxon>Pseudomonadota</taxon>
        <taxon>Alphaproteobacteria</taxon>
        <taxon>Hyphomicrobiales</taxon>
        <taxon>Nitrobacteraceae</taxon>
        <taxon>Nitrobacter</taxon>
    </lineage>
</organism>
<dbReference type="Proteomes" id="UP000318825">
    <property type="component" value="Unassembled WGS sequence"/>
</dbReference>
<dbReference type="PANTHER" id="PTHR22726">
    <property type="entry name" value="METALLOENDOPEPTIDASE OMA1"/>
    <property type="match status" value="1"/>
</dbReference>
<reference evidence="8 9" key="1">
    <citation type="submission" date="2019-06" db="EMBL/GenBank/DDBJ databases">
        <title>Whole genome shotgun sequence of Nitrobacter winogradskyi NBRC 14297.</title>
        <authorList>
            <person name="Hosoyama A."/>
            <person name="Uohara A."/>
            <person name="Ohji S."/>
            <person name="Ichikawa N."/>
        </authorList>
    </citation>
    <scope>NUCLEOTIDE SEQUENCE [LARGE SCALE GENOMIC DNA]</scope>
    <source>
        <strain evidence="8 9">NBRC 14297</strain>
    </source>
</reference>
<keyword evidence="3" id="KW-0479">Metal-binding</keyword>
<comment type="caution">
    <text evidence="8">The sequence shown here is derived from an EMBL/GenBank/DDBJ whole genome shotgun (WGS) entry which is preliminary data.</text>
</comment>
<dbReference type="InterPro" id="IPR051156">
    <property type="entry name" value="Mito/Outer_Membr_Metalloprot"/>
</dbReference>